<sequence length="280" mass="31269">MADFFRVIYRNKRSFVGLLILVFFLLMAIIGPMLFKLDMTVRYDERYQPPSAKHWLGTDYAGRDTFVQLVYGSRDVLVIGFFAALFTLIIGILIGTLSGLLGGKVDMILMLITNLFLTIPSFPAMLMMSALVKIKDPITFSLILAAWSWGGLARAIRSQIISLKERDFIVICRVMGLKTSHIIFRELMPNITSYLAMNFIMIMKGAIVASVGLMLLGLVPYSPTNWGMMLQLAIQQTGGIFNPRGYIYLLSPIVCLGLFQTGAIFFANGLDEALNPRLRG</sequence>
<dbReference type="InterPro" id="IPR000515">
    <property type="entry name" value="MetI-like"/>
</dbReference>
<feature type="transmembrane region" description="Helical" evidence="7">
    <location>
        <begin position="246"/>
        <end position="270"/>
    </location>
</feature>
<evidence type="ECO:0000256" key="2">
    <source>
        <dbReference type="ARBA" id="ARBA00022448"/>
    </source>
</evidence>
<gene>
    <name evidence="9" type="ORF">SAMN02746089_00818</name>
</gene>
<dbReference type="Gene3D" id="1.10.3720.10">
    <property type="entry name" value="MetI-like"/>
    <property type="match status" value="1"/>
</dbReference>
<accession>A0A1M4WI86</accession>
<dbReference type="CDD" id="cd06261">
    <property type="entry name" value="TM_PBP2"/>
    <property type="match status" value="1"/>
</dbReference>
<keyword evidence="4 7" id="KW-0812">Transmembrane</keyword>
<name>A0A1M4WI86_9THEO</name>
<dbReference type="AlphaFoldDB" id="A0A1M4WI86"/>
<organism evidence="9 10">
    <name type="scientific">Caldanaerobius fijiensis DSM 17918</name>
    <dbReference type="NCBI Taxonomy" id="1121256"/>
    <lineage>
        <taxon>Bacteria</taxon>
        <taxon>Bacillati</taxon>
        <taxon>Bacillota</taxon>
        <taxon>Clostridia</taxon>
        <taxon>Thermoanaerobacterales</taxon>
        <taxon>Thermoanaerobacteraceae</taxon>
        <taxon>Caldanaerobius</taxon>
    </lineage>
</organism>
<dbReference type="PROSITE" id="PS50928">
    <property type="entry name" value="ABC_TM1"/>
    <property type="match status" value="1"/>
</dbReference>
<evidence type="ECO:0000256" key="1">
    <source>
        <dbReference type="ARBA" id="ARBA00004651"/>
    </source>
</evidence>
<evidence type="ECO:0000256" key="5">
    <source>
        <dbReference type="ARBA" id="ARBA00022989"/>
    </source>
</evidence>
<feature type="transmembrane region" description="Helical" evidence="7">
    <location>
        <begin position="108"/>
        <end position="132"/>
    </location>
</feature>
<evidence type="ECO:0000256" key="6">
    <source>
        <dbReference type="ARBA" id="ARBA00023136"/>
    </source>
</evidence>
<evidence type="ECO:0000256" key="4">
    <source>
        <dbReference type="ARBA" id="ARBA00022692"/>
    </source>
</evidence>
<keyword evidence="2 7" id="KW-0813">Transport</keyword>
<evidence type="ECO:0000313" key="10">
    <source>
        <dbReference type="Proteomes" id="UP000184088"/>
    </source>
</evidence>
<evidence type="ECO:0000256" key="3">
    <source>
        <dbReference type="ARBA" id="ARBA00022475"/>
    </source>
</evidence>
<dbReference type="OrthoDB" id="1715260at2"/>
<dbReference type="SUPFAM" id="SSF161098">
    <property type="entry name" value="MetI-like"/>
    <property type="match status" value="1"/>
</dbReference>
<dbReference type="PANTHER" id="PTHR43386">
    <property type="entry name" value="OLIGOPEPTIDE TRANSPORT SYSTEM PERMEASE PROTEIN APPC"/>
    <property type="match status" value="1"/>
</dbReference>
<dbReference type="Proteomes" id="UP000184088">
    <property type="component" value="Unassembled WGS sequence"/>
</dbReference>
<protein>
    <submittedName>
        <fullName evidence="9">Peptide/nickel transport system permease protein</fullName>
    </submittedName>
</protein>
<dbReference type="InterPro" id="IPR035906">
    <property type="entry name" value="MetI-like_sf"/>
</dbReference>
<keyword evidence="6 7" id="KW-0472">Membrane</keyword>
<dbReference type="EMBL" id="FQVH01000006">
    <property type="protein sequence ID" value="SHE80948.1"/>
    <property type="molecule type" value="Genomic_DNA"/>
</dbReference>
<keyword evidence="10" id="KW-1185">Reference proteome</keyword>
<dbReference type="RefSeq" id="WP_073341985.1">
    <property type="nucleotide sequence ID" value="NZ_FQVH01000006.1"/>
</dbReference>
<comment type="similarity">
    <text evidence="7">Belongs to the binding-protein-dependent transport system permease family.</text>
</comment>
<feature type="transmembrane region" description="Helical" evidence="7">
    <location>
        <begin position="195"/>
        <end position="219"/>
    </location>
</feature>
<dbReference type="InterPro" id="IPR025966">
    <property type="entry name" value="OppC_N"/>
</dbReference>
<comment type="subcellular location">
    <subcellularLocation>
        <location evidence="1 7">Cell membrane</location>
        <topology evidence="1 7">Multi-pass membrane protein</topology>
    </subcellularLocation>
</comment>
<dbReference type="Pfam" id="PF12911">
    <property type="entry name" value="OppC_N"/>
    <property type="match status" value="1"/>
</dbReference>
<evidence type="ECO:0000313" key="9">
    <source>
        <dbReference type="EMBL" id="SHE80948.1"/>
    </source>
</evidence>
<keyword evidence="3" id="KW-1003">Cell membrane</keyword>
<feature type="transmembrane region" description="Helical" evidence="7">
    <location>
        <begin position="15"/>
        <end position="35"/>
    </location>
</feature>
<dbReference type="PANTHER" id="PTHR43386:SF1">
    <property type="entry name" value="D,D-DIPEPTIDE TRANSPORT SYSTEM PERMEASE PROTEIN DDPC-RELATED"/>
    <property type="match status" value="1"/>
</dbReference>
<evidence type="ECO:0000259" key="8">
    <source>
        <dbReference type="PROSITE" id="PS50928"/>
    </source>
</evidence>
<proteinExistence type="inferred from homology"/>
<keyword evidence="5 7" id="KW-1133">Transmembrane helix</keyword>
<reference evidence="9 10" key="1">
    <citation type="submission" date="2016-11" db="EMBL/GenBank/DDBJ databases">
        <authorList>
            <person name="Jaros S."/>
            <person name="Januszkiewicz K."/>
            <person name="Wedrychowicz H."/>
        </authorList>
    </citation>
    <scope>NUCLEOTIDE SEQUENCE [LARGE SCALE GENOMIC DNA]</scope>
    <source>
        <strain evidence="9 10">DSM 17918</strain>
    </source>
</reference>
<dbReference type="STRING" id="1121256.SAMN02746089_00818"/>
<dbReference type="InterPro" id="IPR050366">
    <property type="entry name" value="BP-dependent_transpt_permease"/>
</dbReference>
<dbReference type="GO" id="GO:0005886">
    <property type="term" value="C:plasma membrane"/>
    <property type="evidence" value="ECO:0007669"/>
    <property type="project" value="UniProtKB-SubCell"/>
</dbReference>
<dbReference type="GO" id="GO:0055085">
    <property type="term" value="P:transmembrane transport"/>
    <property type="evidence" value="ECO:0007669"/>
    <property type="project" value="InterPro"/>
</dbReference>
<evidence type="ECO:0000256" key="7">
    <source>
        <dbReference type="RuleBase" id="RU363032"/>
    </source>
</evidence>
<feature type="domain" description="ABC transmembrane type-1" evidence="8">
    <location>
        <begin position="73"/>
        <end position="259"/>
    </location>
</feature>
<feature type="transmembrane region" description="Helical" evidence="7">
    <location>
        <begin position="76"/>
        <end position="101"/>
    </location>
</feature>
<dbReference type="Pfam" id="PF00528">
    <property type="entry name" value="BPD_transp_1"/>
    <property type="match status" value="1"/>
</dbReference>